<evidence type="ECO:0000256" key="6">
    <source>
        <dbReference type="PROSITE-ProRule" id="PRU00117"/>
    </source>
</evidence>
<dbReference type="EMBL" id="CAQQ02008612">
    <property type="status" value="NOT_ANNOTATED_CDS"/>
    <property type="molecule type" value="Genomic_DNA"/>
</dbReference>
<dbReference type="EMBL" id="CAQQ02008611">
    <property type="status" value="NOT_ANNOTATED_CDS"/>
    <property type="molecule type" value="Genomic_DNA"/>
</dbReference>
<dbReference type="GO" id="GO:0045182">
    <property type="term" value="F:translation regulator activity"/>
    <property type="evidence" value="ECO:0007669"/>
    <property type="project" value="TreeGrafter"/>
</dbReference>
<dbReference type="InterPro" id="IPR008395">
    <property type="entry name" value="Agenet-like_dom"/>
</dbReference>
<keyword evidence="3" id="KW-0963">Cytoplasm</keyword>
<dbReference type="PROSITE" id="PS51641">
    <property type="entry name" value="AGENET_LIKE"/>
    <property type="match status" value="1"/>
</dbReference>
<dbReference type="EMBL" id="CAQQ02008609">
    <property type="status" value="NOT_ANNOTATED_CDS"/>
    <property type="molecule type" value="Genomic_DNA"/>
</dbReference>
<dbReference type="AlphaFoldDB" id="T1GLE7"/>
<accession>T1GLE7</accession>
<evidence type="ECO:0000256" key="3">
    <source>
        <dbReference type="ARBA" id="ARBA00022490"/>
    </source>
</evidence>
<dbReference type="GO" id="GO:0043005">
    <property type="term" value="C:neuron projection"/>
    <property type="evidence" value="ECO:0007669"/>
    <property type="project" value="TreeGrafter"/>
</dbReference>
<dbReference type="InterPro" id="IPR004088">
    <property type="entry name" value="KH_dom_type_1"/>
</dbReference>
<dbReference type="SUPFAM" id="SSF54791">
    <property type="entry name" value="Eukaryotic type KH-domain (KH-domain type I)"/>
    <property type="match status" value="2"/>
</dbReference>
<dbReference type="GO" id="GO:0048170">
    <property type="term" value="P:positive regulation of long-term neuronal synaptic plasticity"/>
    <property type="evidence" value="ECO:0007669"/>
    <property type="project" value="TreeGrafter"/>
</dbReference>
<dbReference type="GO" id="GO:0003730">
    <property type="term" value="F:mRNA 3'-UTR binding"/>
    <property type="evidence" value="ECO:0007669"/>
    <property type="project" value="TreeGrafter"/>
</dbReference>
<dbReference type="EMBL" id="CAQQ02008610">
    <property type="status" value="NOT_ANNOTATED_CDS"/>
    <property type="molecule type" value="Genomic_DNA"/>
</dbReference>
<dbReference type="EMBL" id="CAQQ02008605">
    <property type="status" value="NOT_ANNOTATED_CDS"/>
    <property type="molecule type" value="Genomic_DNA"/>
</dbReference>
<sequence>MDEFTVEVKINDSGAYYKGTVVDVLEDGVLVALDNEINEEPTRIPFSQVRFPAEEPEVMPVFEEGMEVEVFTRSHERDPCGWWTAIIKMMKVDICAVCYPGFENPYTEVVEIKRCNPNPPITSATFHRFEIEVPEHLRNEAKQEGVHKEFQKSIQAGICRYLEDKGVLSIISRHEMTQKRALMLQEMHFRNLTQKIMLLKRTEEAARQLESTKLYNNGFTEEFKVRDDLMGLAIGAHGANISCARNVEGITNIELEEKSCTFKITGETEEAVKKARSLLEFAEEFFQVPRDLVGKVIGKNGRIIQEIVDKSGVFRIKVS</sequence>
<dbReference type="EMBL" id="CAQQ02008606">
    <property type="status" value="NOT_ANNOTATED_CDS"/>
    <property type="molecule type" value="Genomic_DNA"/>
</dbReference>
<comment type="subcellular location">
    <subcellularLocation>
        <location evidence="1">Cytoplasm</location>
        <location evidence="1">Cytoplasmic ribonucleoprotein granule</location>
    </subcellularLocation>
</comment>
<evidence type="ECO:0000256" key="4">
    <source>
        <dbReference type="ARBA" id="ARBA00022737"/>
    </source>
</evidence>
<protein>
    <recommendedName>
        <fullName evidence="7">Agenet-like domain-containing protein</fullName>
    </recommendedName>
</protein>
<dbReference type="PROSITE" id="PS50084">
    <property type="entry name" value="KH_TYPE_1"/>
    <property type="match status" value="2"/>
</dbReference>
<dbReference type="InterPro" id="IPR040472">
    <property type="entry name" value="FMRP_KH0"/>
</dbReference>
<dbReference type="PANTHER" id="PTHR10603:SF7">
    <property type="entry name" value="FRAGILE X MESSENGER RIBONUCLEOPROTEIN 1 HOMOLOG"/>
    <property type="match status" value="1"/>
</dbReference>
<dbReference type="InterPro" id="IPR040148">
    <property type="entry name" value="FMR1"/>
</dbReference>
<dbReference type="GO" id="GO:0005634">
    <property type="term" value="C:nucleus"/>
    <property type="evidence" value="ECO:0007669"/>
    <property type="project" value="TreeGrafter"/>
</dbReference>
<organism evidence="8 9">
    <name type="scientific">Megaselia scalaris</name>
    <name type="common">Humpbacked fly</name>
    <name type="synonym">Phora scalaris</name>
    <dbReference type="NCBI Taxonomy" id="36166"/>
    <lineage>
        <taxon>Eukaryota</taxon>
        <taxon>Metazoa</taxon>
        <taxon>Ecdysozoa</taxon>
        <taxon>Arthropoda</taxon>
        <taxon>Hexapoda</taxon>
        <taxon>Insecta</taxon>
        <taxon>Pterygota</taxon>
        <taxon>Neoptera</taxon>
        <taxon>Endopterygota</taxon>
        <taxon>Diptera</taxon>
        <taxon>Brachycera</taxon>
        <taxon>Muscomorpha</taxon>
        <taxon>Platypezoidea</taxon>
        <taxon>Phoridae</taxon>
        <taxon>Megaseliini</taxon>
        <taxon>Megaselia</taxon>
    </lineage>
</organism>
<dbReference type="Pfam" id="PF05641">
    <property type="entry name" value="Agenet"/>
    <property type="match status" value="1"/>
</dbReference>
<evidence type="ECO:0000313" key="9">
    <source>
        <dbReference type="Proteomes" id="UP000015102"/>
    </source>
</evidence>
<dbReference type="EnsemblMetazoa" id="MESCA004348-RA">
    <property type="protein sequence ID" value="MESCA004348-PA"/>
    <property type="gene ID" value="MESCA004348"/>
</dbReference>
<keyword evidence="5 6" id="KW-0694">RNA-binding</keyword>
<dbReference type="GO" id="GO:0048513">
    <property type="term" value="P:animal organ development"/>
    <property type="evidence" value="ECO:0007669"/>
    <property type="project" value="TreeGrafter"/>
</dbReference>
<dbReference type="Gene3D" id="3.30.1370.10">
    <property type="entry name" value="K Homology domain, type 1"/>
    <property type="match status" value="2"/>
</dbReference>
<dbReference type="OMA" id="CIANARM"/>
<dbReference type="GO" id="GO:0051028">
    <property type="term" value="P:mRNA transport"/>
    <property type="evidence" value="ECO:0007669"/>
    <property type="project" value="TreeGrafter"/>
</dbReference>
<dbReference type="Proteomes" id="UP000015102">
    <property type="component" value="Unassembled WGS sequence"/>
</dbReference>
<dbReference type="CDD" id="cd22425">
    <property type="entry name" value="KH_I_FMR1_FXR_rpt1"/>
    <property type="match status" value="1"/>
</dbReference>
<dbReference type="GO" id="GO:0098793">
    <property type="term" value="C:presynapse"/>
    <property type="evidence" value="ECO:0007669"/>
    <property type="project" value="GOC"/>
</dbReference>
<dbReference type="GO" id="GO:0010494">
    <property type="term" value="C:cytoplasmic stress granule"/>
    <property type="evidence" value="ECO:0007669"/>
    <property type="project" value="TreeGrafter"/>
</dbReference>
<dbReference type="Pfam" id="PF00013">
    <property type="entry name" value="KH_1"/>
    <property type="match status" value="2"/>
</dbReference>
<dbReference type="EMBL" id="CAQQ02008608">
    <property type="status" value="NOT_ANNOTATED_CDS"/>
    <property type="molecule type" value="Genomic_DNA"/>
</dbReference>
<dbReference type="GO" id="GO:0045727">
    <property type="term" value="P:positive regulation of translation"/>
    <property type="evidence" value="ECO:0007669"/>
    <property type="project" value="TreeGrafter"/>
</dbReference>
<keyword evidence="9" id="KW-1185">Reference proteome</keyword>
<evidence type="ECO:0000313" key="8">
    <source>
        <dbReference type="EnsemblMetazoa" id="MESCA004348-PA"/>
    </source>
</evidence>
<feature type="domain" description="Agenet-like" evidence="7">
    <location>
        <begin position="66"/>
        <end position="118"/>
    </location>
</feature>
<dbReference type="Gene3D" id="2.30.30.140">
    <property type="match status" value="2"/>
</dbReference>
<dbReference type="InterPro" id="IPR036612">
    <property type="entry name" value="KH_dom_type_1_sf"/>
</dbReference>
<evidence type="ECO:0000256" key="1">
    <source>
        <dbReference type="ARBA" id="ARBA00004331"/>
    </source>
</evidence>
<dbReference type="Pfam" id="PF18336">
    <property type="entry name" value="Tudor_FRX1"/>
    <property type="match status" value="1"/>
</dbReference>
<dbReference type="EMBL" id="CAQQ02008614">
    <property type="status" value="NOT_ANNOTATED_CDS"/>
    <property type="molecule type" value="Genomic_DNA"/>
</dbReference>
<dbReference type="PANTHER" id="PTHR10603">
    <property type="entry name" value="FRAGILE X MENTAL RETARDATION SYNDROME-RELATED PROTEIN"/>
    <property type="match status" value="1"/>
</dbReference>
<dbReference type="HOGENOM" id="CLU_020699_0_0_1"/>
<dbReference type="GO" id="GO:0043488">
    <property type="term" value="P:regulation of mRNA stability"/>
    <property type="evidence" value="ECO:0007669"/>
    <property type="project" value="TreeGrafter"/>
</dbReference>
<proteinExistence type="inferred from homology"/>
<comment type="similarity">
    <text evidence="2">Belongs to the FMR1 family.</text>
</comment>
<reference evidence="9" key="1">
    <citation type="submission" date="2013-02" db="EMBL/GenBank/DDBJ databases">
        <authorList>
            <person name="Hughes D."/>
        </authorList>
    </citation>
    <scope>NUCLEOTIDE SEQUENCE</scope>
    <source>
        <strain>Durham</strain>
        <strain evidence="9">NC isolate 2 -- Noor lab</strain>
    </source>
</reference>
<reference evidence="8" key="2">
    <citation type="submission" date="2015-06" db="UniProtKB">
        <authorList>
            <consortium name="EnsemblMetazoa"/>
        </authorList>
    </citation>
    <scope>IDENTIFICATION</scope>
</reference>
<keyword evidence="4" id="KW-0677">Repeat</keyword>
<name>T1GLE7_MEGSC</name>
<dbReference type="GO" id="GO:0099577">
    <property type="term" value="P:regulation of translation at presynapse, modulating synaptic transmission"/>
    <property type="evidence" value="ECO:0007669"/>
    <property type="project" value="TreeGrafter"/>
</dbReference>
<dbReference type="STRING" id="36166.T1GLE7"/>
<evidence type="ECO:0000259" key="7">
    <source>
        <dbReference type="PROSITE" id="PS51641"/>
    </source>
</evidence>
<dbReference type="EMBL" id="CAQQ02008613">
    <property type="status" value="NOT_ANNOTATED_CDS"/>
    <property type="molecule type" value="Genomic_DNA"/>
</dbReference>
<evidence type="ECO:0000256" key="2">
    <source>
        <dbReference type="ARBA" id="ARBA00006633"/>
    </source>
</evidence>
<dbReference type="EMBL" id="CAQQ02008607">
    <property type="status" value="NOT_ANNOTATED_CDS"/>
    <property type="molecule type" value="Genomic_DNA"/>
</dbReference>
<dbReference type="Pfam" id="PF17904">
    <property type="entry name" value="KH_9"/>
    <property type="match status" value="1"/>
</dbReference>
<dbReference type="FunFam" id="3.30.1370.10:FF:000004">
    <property type="entry name" value="Fragile X mental retardation 1, isoform CRA_e"/>
    <property type="match status" value="1"/>
</dbReference>
<evidence type="ECO:0000256" key="5">
    <source>
        <dbReference type="ARBA" id="ARBA00022884"/>
    </source>
</evidence>
<dbReference type="InterPro" id="IPR041560">
    <property type="entry name" value="Tudor_FRM1"/>
</dbReference>